<dbReference type="EMBL" id="GBRH01244135">
    <property type="protein sequence ID" value="JAD53760.1"/>
    <property type="molecule type" value="Transcribed_RNA"/>
</dbReference>
<accession>A0A0A9AXW7</accession>
<protein>
    <submittedName>
        <fullName evidence="1">Uncharacterized protein</fullName>
    </submittedName>
</protein>
<name>A0A0A9AXW7_ARUDO</name>
<organism evidence="1">
    <name type="scientific">Arundo donax</name>
    <name type="common">Giant reed</name>
    <name type="synonym">Donax arundinaceus</name>
    <dbReference type="NCBI Taxonomy" id="35708"/>
    <lineage>
        <taxon>Eukaryota</taxon>
        <taxon>Viridiplantae</taxon>
        <taxon>Streptophyta</taxon>
        <taxon>Embryophyta</taxon>
        <taxon>Tracheophyta</taxon>
        <taxon>Spermatophyta</taxon>
        <taxon>Magnoliopsida</taxon>
        <taxon>Liliopsida</taxon>
        <taxon>Poales</taxon>
        <taxon>Poaceae</taxon>
        <taxon>PACMAD clade</taxon>
        <taxon>Arundinoideae</taxon>
        <taxon>Arundineae</taxon>
        <taxon>Arundo</taxon>
    </lineage>
</organism>
<reference evidence="1" key="1">
    <citation type="submission" date="2014-09" db="EMBL/GenBank/DDBJ databases">
        <authorList>
            <person name="Magalhaes I.L.F."/>
            <person name="Oliveira U."/>
            <person name="Santos F.R."/>
            <person name="Vidigal T.H.D.A."/>
            <person name="Brescovit A.D."/>
            <person name="Santos A.J."/>
        </authorList>
    </citation>
    <scope>NUCLEOTIDE SEQUENCE</scope>
    <source>
        <tissue evidence="1">Shoot tissue taken approximately 20 cm above the soil surface</tissue>
    </source>
</reference>
<sequence>MIFLTYACQPAVSVGVELLLIVAATSFE</sequence>
<dbReference type="AlphaFoldDB" id="A0A0A9AXW7"/>
<evidence type="ECO:0000313" key="1">
    <source>
        <dbReference type="EMBL" id="JAD53760.1"/>
    </source>
</evidence>
<reference evidence="1" key="2">
    <citation type="journal article" date="2015" name="Data Brief">
        <title>Shoot transcriptome of the giant reed, Arundo donax.</title>
        <authorList>
            <person name="Barrero R.A."/>
            <person name="Guerrero F.D."/>
            <person name="Moolhuijzen P."/>
            <person name="Goolsby J.A."/>
            <person name="Tidwell J."/>
            <person name="Bellgard S.E."/>
            <person name="Bellgard M.I."/>
        </authorList>
    </citation>
    <scope>NUCLEOTIDE SEQUENCE</scope>
    <source>
        <tissue evidence="1">Shoot tissue taken approximately 20 cm above the soil surface</tissue>
    </source>
</reference>
<proteinExistence type="predicted"/>